<dbReference type="EMBL" id="FRAD01000003">
    <property type="protein sequence ID" value="SHJ44526.1"/>
    <property type="molecule type" value="Genomic_DNA"/>
</dbReference>
<evidence type="ECO:0000313" key="2">
    <source>
        <dbReference type="Proteomes" id="UP000183952"/>
    </source>
</evidence>
<keyword evidence="2" id="KW-1185">Reference proteome</keyword>
<organism evidence="1 2">
    <name type="scientific">Hathewaya proteolytica DSM 3090</name>
    <dbReference type="NCBI Taxonomy" id="1121331"/>
    <lineage>
        <taxon>Bacteria</taxon>
        <taxon>Bacillati</taxon>
        <taxon>Bacillota</taxon>
        <taxon>Clostridia</taxon>
        <taxon>Eubacteriales</taxon>
        <taxon>Clostridiaceae</taxon>
        <taxon>Hathewaya</taxon>
    </lineage>
</organism>
<sequence length="84" mass="9887">MENELKFIDLKDEDGKKIRFEVIETVEVNDNKYLIVAEESMDEDDAIVLCMEESDDECFFRPVEDDDELETVNEAYEEILESLN</sequence>
<dbReference type="OrthoDB" id="9811971at2"/>
<dbReference type="RefSeq" id="WP_072901200.1">
    <property type="nucleotide sequence ID" value="NZ_FRAD01000003.1"/>
</dbReference>
<protein>
    <submittedName>
        <fullName evidence="1">Uncharacterized protein</fullName>
    </submittedName>
</protein>
<dbReference type="Proteomes" id="UP000183952">
    <property type="component" value="Unassembled WGS sequence"/>
</dbReference>
<name>A0A1M6JCQ7_9CLOT</name>
<dbReference type="Pfam" id="PF06949">
    <property type="entry name" value="DUF1292"/>
    <property type="match status" value="1"/>
</dbReference>
<dbReference type="STRING" id="1121331.SAMN02745248_00141"/>
<accession>A0A1M6JCQ7</accession>
<dbReference type="InterPro" id="IPR009711">
    <property type="entry name" value="UPF0473"/>
</dbReference>
<reference evidence="1 2" key="1">
    <citation type="submission" date="2016-11" db="EMBL/GenBank/DDBJ databases">
        <authorList>
            <person name="Jaros S."/>
            <person name="Januszkiewicz K."/>
            <person name="Wedrychowicz H."/>
        </authorList>
    </citation>
    <scope>NUCLEOTIDE SEQUENCE [LARGE SCALE GENOMIC DNA]</scope>
    <source>
        <strain evidence="1 2">DSM 3090</strain>
    </source>
</reference>
<proteinExistence type="predicted"/>
<dbReference type="AlphaFoldDB" id="A0A1M6JCQ7"/>
<evidence type="ECO:0000313" key="1">
    <source>
        <dbReference type="EMBL" id="SHJ44526.1"/>
    </source>
</evidence>
<gene>
    <name evidence="1" type="ORF">SAMN02745248_00141</name>
</gene>